<dbReference type="Pfam" id="PF02597">
    <property type="entry name" value="ThiS"/>
    <property type="match status" value="1"/>
</dbReference>
<keyword evidence="3" id="KW-1185">Reference proteome</keyword>
<dbReference type="InterPro" id="IPR012675">
    <property type="entry name" value="Beta-grasp_dom_sf"/>
</dbReference>
<organism evidence="2 3">
    <name type="scientific">Nesterenkonia aerolata</name>
    <dbReference type="NCBI Taxonomy" id="3074079"/>
    <lineage>
        <taxon>Bacteria</taxon>
        <taxon>Bacillati</taxon>
        <taxon>Actinomycetota</taxon>
        <taxon>Actinomycetes</taxon>
        <taxon>Micrococcales</taxon>
        <taxon>Micrococcaceae</taxon>
        <taxon>Nesterenkonia</taxon>
    </lineage>
</organism>
<name>A0ABU2DSH9_9MICC</name>
<sequence>MTVSPSLTVRYFAAAAAAAGTETEQLPVAGPVSREALFAVLAARHPTPPPGEPSLPSVLQRSSFLVAGRRLHQDQTVSPGETVDILPPFSGG</sequence>
<dbReference type="InterPro" id="IPR016155">
    <property type="entry name" value="Mopterin_synth/thiamin_S_b"/>
</dbReference>
<proteinExistence type="predicted"/>
<dbReference type="RefSeq" id="WP_310548450.1">
    <property type="nucleotide sequence ID" value="NZ_JAVKGR010000007.1"/>
</dbReference>
<dbReference type="Gene3D" id="3.10.20.30">
    <property type="match status" value="1"/>
</dbReference>
<dbReference type="EMBL" id="JAVKGR010000007">
    <property type="protein sequence ID" value="MDR8019459.1"/>
    <property type="molecule type" value="Genomic_DNA"/>
</dbReference>
<dbReference type="SUPFAM" id="SSF54285">
    <property type="entry name" value="MoaD/ThiS"/>
    <property type="match status" value="1"/>
</dbReference>
<evidence type="ECO:0000256" key="1">
    <source>
        <dbReference type="SAM" id="MobiDB-lite"/>
    </source>
</evidence>
<feature type="region of interest" description="Disordered" evidence="1">
    <location>
        <begin position="71"/>
        <end position="92"/>
    </location>
</feature>
<dbReference type="InterPro" id="IPR003749">
    <property type="entry name" value="ThiS/MoaD-like"/>
</dbReference>
<dbReference type="Proteomes" id="UP001251870">
    <property type="component" value="Unassembled WGS sequence"/>
</dbReference>
<dbReference type="CDD" id="cd17040">
    <property type="entry name" value="Ubl_MoaD_like"/>
    <property type="match status" value="1"/>
</dbReference>
<accession>A0ABU2DSH9</accession>
<evidence type="ECO:0000313" key="3">
    <source>
        <dbReference type="Proteomes" id="UP001251870"/>
    </source>
</evidence>
<comment type="caution">
    <text evidence="2">The sequence shown here is derived from an EMBL/GenBank/DDBJ whole genome shotgun (WGS) entry which is preliminary data.</text>
</comment>
<protein>
    <submittedName>
        <fullName evidence="2">MoaD/ThiS family protein</fullName>
    </submittedName>
</protein>
<reference evidence="2 3" key="1">
    <citation type="submission" date="2023-09" db="EMBL/GenBank/DDBJ databases">
        <title>Description of three actinobacteria isolated from air of manufacturing shop in a pharmaceutical factory.</title>
        <authorList>
            <person name="Zhang D.-F."/>
        </authorList>
    </citation>
    <scope>NUCLEOTIDE SEQUENCE [LARGE SCALE GENOMIC DNA]</scope>
    <source>
        <strain evidence="2 3">LY-0111</strain>
    </source>
</reference>
<evidence type="ECO:0000313" key="2">
    <source>
        <dbReference type="EMBL" id="MDR8019459.1"/>
    </source>
</evidence>
<gene>
    <name evidence="2" type="ORF">RIL96_07740</name>
</gene>